<dbReference type="Gramene" id="KZN10752">
    <property type="protein sequence ID" value="KZN10752"/>
    <property type="gene ID" value="DCAR_003408"/>
</dbReference>
<dbReference type="InterPro" id="IPR036282">
    <property type="entry name" value="Glutathione-S-Trfase_C_sf"/>
</dbReference>
<dbReference type="Proteomes" id="UP000077755">
    <property type="component" value="Chromosome 1"/>
</dbReference>
<dbReference type="EMBL" id="CP093343">
    <property type="protein sequence ID" value="WOG84431.1"/>
    <property type="molecule type" value="Genomic_DNA"/>
</dbReference>
<dbReference type="SFLD" id="SFLDG01152">
    <property type="entry name" value="Main.3:_Omega-_and_Tau-like"/>
    <property type="match status" value="1"/>
</dbReference>
<dbReference type="AlphaFoldDB" id="A0A166I4Y1"/>
<reference evidence="5" key="1">
    <citation type="journal article" date="2016" name="Nat. Genet.">
        <title>A high-quality carrot genome assembly provides new insights into carotenoid accumulation and asterid genome evolution.</title>
        <authorList>
            <person name="Iorizzo M."/>
            <person name="Ellison S."/>
            <person name="Senalik D."/>
            <person name="Zeng P."/>
            <person name="Satapoomin P."/>
            <person name="Huang J."/>
            <person name="Bowman M."/>
            <person name="Iovene M."/>
            <person name="Sanseverino W."/>
            <person name="Cavagnaro P."/>
            <person name="Yildiz M."/>
            <person name="Macko-Podgorni A."/>
            <person name="Moranska E."/>
            <person name="Grzebelus E."/>
            <person name="Grzebelus D."/>
            <person name="Ashrafi H."/>
            <person name="Zheng Z."/>
            <person name="Cheng S."/>
            <person name="Spooner D."/>
            <person name="Van Deynze A."/>
            <person name="Simon P."/>
        </authorList>
    </citation>
    <scope>NUCLEOTIDE SEQUENCE</scope>
    <source>
        <tissue evidence="5">Leaf</tissue>
    </source>
</reference>
<comment type="similarity">
    <text evidence="4">Belongs to the GST superfamily.</text>
</comment>
<protein>
    <recommendedName>
        <fullName evidence="1">glutathione transferase</fullName>
        <ecNumber evidence="1">2.5.1.18</ecNumber>
    </recommendedName>
</protein>
<evidence type="ECO:0000313" key="6">
    <source>
        <dbReference type="Proteomes" id="UP000077755"/>
    </source>
</evidence>
<dbReference type="SFLD" id="SFLDG00358">
    <property type="entry name" value="Main_(cytGST)"/>
    <property type="match status" value="1"/>
</dbReference>
<comment type="catalytic activity">
    <reaction evidence="3">
        <text>RX + glutathione = an S-substituted glutathione + a halide anion + H(+)</text>
        <dbReference type="Rhea" id="RHEA:16437"/>
        <dbReference type="ChEBI" id="CHEBI:15378"/>
        <dbReference type="ChEBI" id="CHEBI:16042"/>
        <dbReference type="ChEBI" id="CHEBI:17792"/>
        <dbReference type="ChEBI" id="CHEBI:57925"/>
        <dbReference type="ChEBI" id="CHEBI:90779"/>
        <dbReference type="EC" id="2.5.1.18"/>
    </reaction>
</comment>
<dbReference type="CDD" id="cd03058">
    <property type="entry name" value="GST_N_Tau"/>
    <property type="match status" value="1"/>
</dbReference>
<dbReference type="PANTHER" id="PTHR11260:SF547">
    <property type="entry name" value="GLUTATHIONE S-TRANSFERASE"/>
    <property type="match status" value="1"/>
</dbReference>
<proteinExistence type="inferred from homology"/>
<dbReference type="InterPro" id="IPR045073">
    <property type="entry name" value="Omega/Tau-like"/>
</dbReference>
<evidence type="ECO:0000256" key="4">
    <source>
        <dbReference type="RuleBase" id="RU003494"/>
    </source>
</evidence>
<gene>
    <name evidence="5" type="ORF">DCAR_0103614</name>
</gene>
<dbReference type="PROSITE" id="PS50404">
    <property type="entry name" value="GST_NTER"/>
    <property type="match status" value="1"/>
</dbReference>
<dbReference type="InterPro" id="IPR040079">
    <property type="entry name" value="Glutathione_S-Trfase"/>
</dbReference>
<dbReference type="PROSITE" id="PS50405">
    <property type="entry name" value="GST_CTER"/>
    <property type="match status" value="1"/>
</dbReference>
<keyword evidence="6" id="KW-1185">Reference proteome</keyword>
<dbReference type="InterPro" id="IPR036249">
    <property type="entry name" value="Thioredoxin-like_sf"/>
</dbReference>
<dbReference type="OMA" id="LRKMHGI"/>
<dbReference type="CDD" id="cd03185">
    <property type="entry name" value="GST_C_Tau"/>
    <property type="match status" value="1"/>
</dbReference>
<evidence type="ECO:0000256" key="3">
    <source>
        <dbReference type="ARBA" id="ARBA00047960"/>
    </source>
</evidence>
<accession>A0A166I4Y1</accession>
<sequence>MPTEGVKLLDMWASPFGMRVRIALLAKGVAYESQEEDLFGGKSDLLLSSNPIYQKVPVLLHDGKPMVESSNIVSYIDEVWPNPPLMPACAYGRARARFWTHYIDEKLFSGGRDIWLSSGEADQLEVAKKEFIEILKVLEGALSGEDYFGGDSFGYVDIMTIAIASWFPAVEKYGKFKVEDHCPKISAWIKRCMEVDSVAKVIPEAEKICGCVAYIRKLNGFAEE</sequence>
<dbReference type="Gene3D" id="1.20.1050.10">
    <property type="match status" value="1"/>
</dbReference>
<dbReference type="GO" id="GO:0005737">
    <property type="term" value="C:cytoplasm"/>
    <property type="evidence" value="ECO:0007669"/>
    <property type="project" value="TreeGrafter"/>
</dbReference>
<dbReference type="PANTHER" id="PTHR11260">
    <property type="entry name" value="GLUTATHIONE S-TRANSFERASE, GST, SUPERFAMILY, GST DOMAIN CONTAINING"/>
    <property type="match status" value="1"/>
</dbReference>
<dbReference type="InterPro" id="IPR010987">
    <property type="entry name" value="Glutathione-S-Trfase_C-like"/>
</dbReference>
<dbReference type="InterPro" id="IPR045074">
    <property type="entry name" value="GST_C_Tau"/>
</dbReference>
<dbReference type="SUPFAM" id="SSF52833">
    <property type="entry name" value="Thioredoxin-like"/>
    <property type="match status" value="1"/>
</dbReference>
<evidence type="ECO:0000256" key="1">
    <source>
        <dbReference type="ARBA" id="ARBA00012452"/>
    </source>
</evidence>
<dbReference type="FunFam" id="3.40.30.10:FF:000014">
    <property type="entry name" value="Tau class glutathione S-transferase"/>
    <property type="match status" value="1"/>
</dbReference>
<dbReference type="SFLD" id="SFLDS00019">
    <property type="entry name" value="Glutathione_Transferase_(cytos"/>
    <property type="match status" value="1"/>
</dbReference>
<dbReference type="OrthoDB" id="202840at2759"/>
<dbReference type="Gene3D" id="3.40.30.10">
    <property type="entry name" value="Glutaredoxin"/>
    <property type="match status" value="1"/>
</dbReference>
<evidence type="ECO:0000313" key="5">
    <source>
        <dbReference type="EMBL" id="WOG84431.1"/>
    </source>
</evidence>
<dbReference type="InterPro" id="IPR004045">
    <property type="entry name" value="Glutathione_S-Trfase_N"/>
</dbReference>
<dbReference type="SUPFAM" id="SSF47616">
    <property type="entry name" value="GST C-terminal domain-like"/>
    <property type="match status" value="1"/>
</dbReference>
<keyword evidence="2" id="KW-0808">Transferase</keyword>
<dbReference type="Pfam" id="PF00043">
    <property type="entry name" value="GST_C"/>
    <property type="match status" value="1"/>
</dbReference>
<dbReference type="KEGG" id="dcr:108198771"/>
<dbReference type="GO" id="GO:0006749">
    <property type="term" value="P:glutathione metabolic process"/>
    <property type="evidence" value="ECO:0007669"/>
    <property type="project" value="InterPro"/>
</dbReference>
<dbReference type="Pfam" id="PF02798">
    <property type="entry name" value="GST_N"/>
    <property type="match status" value="1"/>
</dbReference>
<dbReference type="InterPro" id="IPR004046">
    <property type="entry name" value="GST_C"/>
</dbReference>
<name>A0A166I4Y1_DAUCS</name>
<evidence type="ECO:0000256" key="2">
    <source>
        <dbReference type="ARBA" id="ARBA00022679"/>
    </source>
</evidence>
<dbReference type="GO" id="GO:0004364">
    <property type="term" value="F:glutathione transferase activity"/>
    <property type="evidence" value="ECO:0007669"/>
    <property type="project" value="UniProtKB-EC"/>
</dbReference>
<organism evidence="5 6">
    <name type="scientific">Daucus carota subsp. sativus</name>
    <name type="common">Carrot</name>
    <dbReference type="NCBI Taxonomy" id="79200"/>
    <lineage>
        <taxon>Eukaryota</taxon>
        <taxon>Viridiplantae</taxon>
        <taxon>Streptophyta</taxon>
        <taxon>Embryophyta</taxon>
        <taxon>Tracheophyta</taxon>
        <taxon>Spermatophyta</taxon>
        <taxon>Magnoliopsida</taxon>
        <taxon>eudicotyledons</taxon>
        <taxon>Gunneridae</taxon>
        <taxon>Pentapetalae</taxon>
        <taxon>asterids</taxon>
        <taxon>campanulids</taxon>
        <taxon>Apiales</taxon>
        <taxon>Apiaceae</taxon>
        <taxon>Apioideae</taxon>
        <taxon>Scandiceae</taxon>
        <taxon>Daucinae</taxon>
        <taxon>Daucus</taxon>
        <taxon>Daucus sect. Daucus</taxon>
    </lineage>
</organism>
<reference evidence="5" key="2">
    <citation type="submission" date="2022-03" db="EMBL/GenBank/DDBJ databases">
        <title>Draft title - Genomic analysis of global carrot germplasm unveils the trajectory of domestication and the origin of high carotenoid orange carrot.</title>
        <authorList>
            <person name="Iorizzo M."/>
            <person name="Ellison S."/>
            <person name="Senalik D."/>
            <person name="Macko-Podgorni A."/>
            <person name="Grzebelus D."/>
            <person name="Bostan H."/>
            <person name="Rolling W."/>
            <person name="Curaba J."/>
            <person name="Simon P."/>
        </authorList>
    </citation>
    <scope>NUCLEOTIDE SEQUENCE</scope>
    <source>
        <tissue evidence="5">Leaf</tissue>
    </source>
</reference>
<dbReference type="EC" id="2.5.1.18" evidence="1"/>